<protein>
    <submittedName>
        <fullName evidence="1">Uncharacterized protein</fullName>
    </submittedName>
</protein>
<proteinExistence type="predicted"/>
<gene>
    <name evidence="1" type="ORF">Vadar_014851</name>
</gene>
<name>A0ACB7XZB0_9ERIC</name>
<comment type="caution">
    <text evidence="1">The sequence shown here is derived from an EMBL/GenBank/DDBJ whole genome shotgun (WGS) entry which is preliminary data.</text>
</comment>
<evidence type="ECO:0000313" key="2">
    <source>
        <dbReference type="Proteomes" id="UP000828048"/>
    </source>
</evidence>
<keyword evidence="2" id="KW-1185">Reference proteome</keyword>
<reference evidence="1 2" key="1">
    <citation type="journal article" date="2021" name="Hortic Res">
        <title>High-quality reference genome and annotation aids understanding of berry development for evergreen blueberry (Vaccinium darrowii).</title>
        <authorList>
            <person name="Yu J."/>
            <person name="Hulse-Kemp A.M."/>
            <person name="Babiker E."/>
            <person name="Staton M."/>
        </authorList>
    </citation>
    <scope>NUCLEOTIDE SEQUENCE [LARGE SCALE GENOMIC DNA]</scope>
    <source>
        <strain evidence="2">cv. NJ 8807/NJ 8810</strain>
        <tissue evidence="1">Young leaf</tissue>
    </source>
</reference>
<evidence type="ECO:0000313" key="1">
    <source>
        <dbReference type="EMBL" id="KAH7846514.1"/>
    </source>
</evidence>
<sequence length="450" mass="50177">MAEAVVISLSEAEVHATTPQPLQEMHTSHATIPSQVTHPSGATQPSQTPELSQSKHLTQPSSHDPAPETTMKRRGRGCAKGMKKWGTGAKLHVMFDNDFQPLGDEGTLLKGQLGTIVRNPHRVPLTYLDWDVVPEDVKNTIWKEIEWIVQKGFVQLSCVHIIADRNSKNRGFCGPAHRTGRTPFYQIRHEEEFKKHLAEIPESLQTTEVRDKIFHEVLGEDGHGYCKTFGASVPRTAVYGQSSSPSHASSSSIPNEITRQVREATQEIEQRLSIEIEQRLTGENEKKLTEEIEQRLTGEIERRLDDMFVAHLERMGARMALFEAYGGATRQVPNVASGQSIIRESVGDDNIQDGEQVASPLPTRSQRLDGQDGPKVCLVSYTIPKCDVAKGIVISRDPLVKVDGKPLGSNFWKVLVQKAIKPHASLERSSKKIRKVGDRSRWLHCCLAVY</sequence>
<dbReference type="EMBL" id="CM037155">
    <property type="protein sequence ID" value="KAH7846514.1"/>
    <property type="molecule type" value="Genomic_DNA"/>
</dbReference>
<organism evidence="1 2">
    <name type="scientific">Vaccinium darrowii</name>
    <dbReference type="NCBI Taxonomy" id="229202"/>
    <lineage>
        <taxon>Eukaryota</taxon>
        <taxon>Viridiplantae</taxon>
        <taxon>Streptophyta</taxon>
        <taxon>Embryophyta</taxon>
        <taxon>Tracheophyta</taxon>
        <taxon>Spermatophyta</taxon>
        <taxon>Magnoliopsida</taxon>
        <taxon>eudicotyledons</taxon>
        <taxon>Gunneridae</taxon>
        <taxon>Pentapetalae</taxon>
        <taxon>asterids</taxon>
        <taxon>Ericales</taxon>
        <taxon>Ericaceae</taxon>
        <taxon>Vaccinioideae</taxon>
        <taxon>Vaccinieae</taxon>
        <taxon>Vaccinium</taxon>
    </lineage>
</organism>
<dbReference type="Proteomes" id="UP000828048">
    <property type="component" value="Chromosome 5"/>
</dbReference>
<accession>A0ACB7XZB0</accession>